<evidence type="ECO:0000256" key="1">
    <source>
        <dbReference type="SAM" id="MobiDB-lite"/>
    </source>
</evidence>
<sequence length="154" mass="15738">MRCLMSVRPNAIACLVGALATVGVAAGCTSPATDDASTNSSLTVPSSGVPQTSTVPGPPAGAVNLSDQAKQQLCTDLEIPLSDWRVQGPTLGRPGLLILVNQWALGAGGPGLNLQIANDRSIVDTITTETCPDIRRQAIEALNLPDLASGLIGR</sequence>
<feature type="chain" id="PRO_5038493738" description="DUF3558 domain-containing protein" evidence="2">
    <location>
        <begin position="26"/>
        <end position="154"/>
    </location>
</feature>
<organism evidence="3 4">
    <name type="scientific">Antrihabitans stalagmiti</name>
    <dbReference type="NCBI Taxonomy" id="2799499"/>
    <lineage>
        <taxon>Bacteria</taxon>
        <taxon>Bacillati</taxon>
        <taxon>Actinomycetota</taxon>
        <taxon>Actinomycetes</taxon>
        <taxon>Mycobacteriales</taxon>
        <taxon>Nocardiaceae</taxon>
        <taxon>Antrihabitans</taxon>
    </lineage>
</organism>
<feature type="signal peptide" evidence="2">
    <location>
        <begin position="1"/>
        <end position="25"/>
    </location>
</feature>
<accession>A0A934NUG4</accession>
<proteinExistence type="predicted"/>
<feature type="region of interest" description="Disordered" evidence="1">
    <location>
        <begin position="32"/>
        <end position="54"/>
    </location>
</feature>
<comment type="caution">
    <text evidence="3">The sequence shown here is derived from an EMBL/GenBank/DDBJ whole genome shotgun (WGS) entry which is preliminary data.</text>
</comment>
<dbReference type="Proteomes" id="UP000655868">
    <property type="component" value="Unassembled WGS sequence"/>
</dbReference>
<protein>
    <recommendedName>
        <fullName evidence="5">DUF3558 domain-containing protein</fullName>
    </recommendedName>
</protein>
<keyword evidence="2" id="KW-0732">Signal</keyword>
<dbReference type="AlphaFoldDB" id="A0A934NUG4"/>
<dbReference type="EMBL" id="JAEMNV010000008">
    <property type="protein sequence ID" value="MBJ8341818.1"/>
    <property type="molecule type" value="Genomic_DNA"/>
</dbReference>
<evidence type="ECO:0000313" key="3">
    <source>
        <dbReference type="EMBL" id="MBJ8341818.1"/>
    </source>
</evidence>
<name>A0A934NUG4_9NOCA</name>
<gene>
    <name evidence="3" type="ORF">JGU71_23300</name>
</gene>
<reference evidence="3" key="1">
    <citation type="submission" date="2020-12" db="EMBL/GenBank/DDBJ databases">
        <title>Antrihabitans popcorni sp. nov. and Antrihabitans auranticaus sp. nov., isolated from a larva cave.</title>
        <authorList>
            <person name="Lee S.D."/>
            <person name="Kim I.S."/>
        </authorList>
    </citation>
    <scope>NUCLEOTIDE SEQUENCE</scope>
    <source>
        <strain evidence="3">YC3-6</strain>
    </source>
</reference>
<evidence type="ECO:0000313" key="4">
    <source>
        <dbReference type="Proteomes" id="UP000655868"/>
    </source>
</evidence>
<evidence type="ECO:0008006" key="5">
    <source>
        <dbReference type="Google" id="ProtNLM"/>
    </source>
</evidence>
<keyword evidence="4" id="KW-1185">Reference proteome</keyword>
<evidence type="ECO:0000256" key="2">
    <source>
        <dbReference type="SAM" id="SignalP"/>
    </source>
</evidence>
<dbReference type="PROSITE" id="PS51257">
    <property type="entry name" value="PROKAR_LIPOPROTEIN"/>
    <property type="match status" value="1"/>
</dbReference>